<evidence type="ECO:0008006" key="3">
    <source>
        <dbReference type="Google" id="ProtNLM"/>
    </source>
</evidence>
<dbReference type="Proteomes" id="UP000305517">
    <property type="component" value="Unassembled WGS sequence"/>
</dbReference>
<dbReference type="EMBL" id="VAJM01000009">
    <property type="protein sequence ID" value="TLM90529.1"/>
    <property type="molecule type" value="Genomic_DNA"/>
</dbReference>
<dbReference type="RefSeq" id="WP_138079796.1">
    <property type="nucleotide sequence ID" value="NZ_VAJM01000009.1"/>
</dbReference>
<sequence length="181" mass="20052">MRTPVHVTTFLTLLSLTLFTGCGKSKIDPGTGDGISYRDSSNNPVGAQDDTDWTSDATWNAKEKDLFKDLAMDLNGAQKIDAVRSISLYPNPNKVGSISSLILRASTSSVLRRLAIVIVDKKYKVKHRSEPSLYGNGQLLTTLALPAGEYKSGEYYRLYYVLYEPDNQLLYKGHGDIKLVE</sequence>
<dbReference type="PROSITE" id="PS51257">
    <property type="entry name" value="PROKAR_LIPOPROTEIN"/>
    <property type="match status" value="1"/>
</dbReference>
<dbReference type="AlphaFoldDB" id="A0A5R8WN54"/>
<gene>
    <name evidence="1" type="ORF">FDY95_17595</name>
</gene>
<organism evidence="1 2">
    <name type="scientific">Hymenobacter jeollabukensis</name>
    <dbReference type="NCBI Taxonomy" id="2025313"/>
    <lineage>
        <taxon>Bacteria</taxon>
        <taxon>Pseudomonadati</taxon>
        <taxon>Bacteroidota</taxon>
        <taxon>Cytophagia</taxon>
        <taxon>Cytophagales</taxon>
        <taxon>Hymenobacteraceae</taxon>
        <taxon>Hymenobacter</taxon>
    </lineage>
</organism>
<evidence type="ECO:0000313" key="2">
    <source>
        <dbReference type="Proteomes" id="UP000305517"/>
    </source>
</evidence>
<protein>
    <recommendedName>
        <fullName evidence="3">Lipoprotein</fullName>
    </recommendedName>
</protein>
<proteinExistence type="predicted"/>
<accession>A0A5R8WN54</accession>
<keyword evidence="2" id="KW-1185">Reference proteome</keyword>
<reference evidence="1 2" key="1">
    <citation type="submission" date="2019-05" db="EMBL/GenBank/DDBJ databases">
        <title>Hymenobacter edaphi sp. nov., isolated from abandoned arsenic-contaminated farmland soil.</title>
        <authorList>
            <person name="Nie L."/>
        </authorList>
    </citation>
    <scope>NUCLEOTIDE SEQUENCE [LARGE SCALE GENOMIC DNA]</scope>
    <source>
        <strain evidence="1 2">1-3-3-8</strain>
    </source>
</reference>
<comment type="caution">
    <text evidence="1">The sequence shown here is derived from an EMBL/GenBank/DDBJ whole genome shotgun (WGS) entry which is preliminary data.</text>
</comment>
<dbReference type="OrthoDB" id="962781at2"/>
<evidence type="ECO:0000313" key="1">
    <source>
        <dbReference type="EMBL" id="TLM90529.1"/>
    </source>
</evidence>
<name>A0A5R8WN54_9BACT</name>